<dbReference type="InterPro" id="IPR050366">
    <property type="entry name" value="BP-dependent_transpt_permease"/>
</dbReference>
<keyword evidence="11" id="KW-1185">Reference proteome</keyword>
<feature type="transmembrane region" description="Helical" evidence="7">
    <location>
        <begin position="209"/>
        <end position="230"/>
    </location>
</feature>
<keyword evidence="3" id="KW-1003">Cell membrane</keyword>
<keyword evidence="4 7" id="KW-0812">Transmembrane</keyword>
<comment type="caution">
    <text evidence="10">The sequence shown here is derived from an EMBL/GenBank/DDBJ whole genome shotgun (WGS) entry which is preliminary data.</text>
</comment>
<dbReference type="InterPro" id="IPR025966">
    <property type="entry name" value="OppC_N"/>
</dbReference>
<dbReference type="CDD" id="cd06261">
    <property type="entry name" value="TM_PBP2"/>
    <property type="match status" value="1"/>
</dbReference>
<dbReference type="RefSeq" id="WP_345626730.1">
    <property type="nucleotide sequence ID" value="NZ_BAABJQ010000003.1"/>
</dbReference>
<evidence type="ECO:0000313" key="11">
    <source>
        <dbReference type="Proteomes" id="UP001501570"/>
    </source>
</evidence>
<evidence type="ECO:0000313" key="10">
    <source>
        <dbReference type="EMBL" id="GAA5179965.1"/>
    </source>
</evidence>
<reference evidence="11" key="1">
    <citation type="journal article" date="2019" name="Int. J. Syst. Evol. Microbiol.">
        <title>The Global Catalogue of Microorganisms (GCM) 10K type strain sequencing project: providing services to taxonomists for standard genome sequencing and annotation.</title>
        <authorList>
            <consortium name="The Broad Institute Genomics Platform"/>
            <consortium name="The Broad Institute Genome Sequencing Center for Infectious Disease"/>
            <person name="Wu L."/>
            <person name="Ma J."/>
        </authorList>
    </citation>
    <scope>NUCLEOTIDE SEQUENCE [LARGE SCALE GENOMIC DNA]</scope>
    <source>
        <strain evidence="11">JCM 18304</strain>
    </source>
</reference>
<feature type="transmembrane region" description="Helical" evidence="7">
    <location>
        <begin position="262"/>
        <end position="285"/>
    </location>
</feature>
<keyword evidence="6 7" id="KW-0472">Membrane</keyword>
<comment type="subcellular location">
    <subcellularLocation>
        <location evidence="1 7">Cell membrane</location>
        <topology evidence="1 7">Multi-pass membrane protein</topology>
    </subcellularLocation>
</comment>
<evidence type="ECO:0000256" key="3">
    <source>
        <dbReference type="ARBA" id="ARBA00022475"/>
    </source>
</evidence>
<dbReference type="EMBL" id="BAABJQ010000003">
    <property type="protein sequence ID" value="GAA5179965.1"/>
    <property type="molecule type" value="Genomic_DNA"/>
</dbReference>
<evidence type="ECO:0000259" key="9">
    <source>
        <dbReference type="PROSITE" id="PS50928"/>
    </source>
</evidence>
<gene>
    <name evidence="10" type="ORF">GCM10023322_11190</name>
</gene>
<dbReference type="Pfam" id="PF00528">
    <property type="entry name" value="BPD_transp_1"/>
    <property type="match status" value="1"/>
</dbReference>
<dbReference type="Gene3D" id="1.10.3720.10">
    <property type="entry name" value="MetI-like"/>
    <property type="match status" value="1"/>
</dbReference>
<dbReference type="SUPFAM" id="SSF161098">
    <property type="entry name" value="MetI-like"/>
    <property type="match status" value="1"/>
</dbReference>
<sequence length="300" mass="31146">MTVTVPTTATEATAGAGAPPASSAAWRRLLRSPAGLIGSVLVALVLIGAICGIAGLTPYDPIAQHPLDALQGPSGKYWLGTDQFGRDIFSRTLAGIGNSLRVSVVAVALSGVVGTLAGICAGYFGNKVRGPVLAVTNVLFAFPPLLLALTLATTLTRNWATIALAIGIVYIPIFVRVTRGPVLSLRETDFIRATRVLGMPTGRILFRHILPNISAIVTVQVTLSMSWAVLTEASLSFLGLGSPPPAPSLGSMVFDAKVFASTAWWTLAAPGVAIVIFVVGLNLLGDGLRDALDPRNGRNS</sequence>
<dbReference type="PROSITE" id="PS50928">
    <property type="entry name" value="ABC_TM1"/>
    <property type="match status" value="1"/>
</dbReference>
<evidence type="ECO:0000256" key="1">
    <source>
        <dbReference type="ARBA" id="ARBA00004651"/>
    </source>
</evidence>
<dbReference type="InterPro" id="IPR035906">
    <property type="entry name" value="MetI-like_sf"/>
</dbReference>
<evidence type="ECO:0000256" key="4">
    <source>
        <dbReference type="ARBA" id="ARBA00022692"/>
    </source>
</evidence>
<feature type="transmembrane region" description="Helical" evidence="7">
    <location>
        <begin position="132"/>
        <end position="153"/>
    </location>
</feature>
<proteinExistence type="inferred from homology"/>
<name>A0ABP9RM53_9ACTN</name>
<feature type="transmembrane region" description="Helical" evidence="7">
    <location>
        <begin position="159"/>
        <end position="177"/>
    </location>
</feature>
<keyword evidence="5 7" id="KW-1133">Transmembrane helix</keyword>
<feature type="transmembrane region" description="Helical" evidence="7">
    <location>
        <begin position="36"/>
        <end position="57"/>
    </location>
</feature>
<dbReference type="Proteomes" id="UP001501570">
    <property type="component" value="Unassembled WGS sequence"/>
</dbReference>
<evidence type="ECO:0000256" key="6">
    <source>
        <dbReference type="ARBA" id="ARBA00023136"/>
    </source>
</evidence>
<dbReference type="PANTHER" id="PTHR43386:SF1">
    <property type="entry name" value="D,D-DIPEPTIDE TRANSPORT SYSTEM PERMEASE PROTEIN DDPC-RELATED"/>
    <property type="match status" value="1"/>
</dbReference>
<dbReference type="PANTHER" id="PTHR43386">
    <property type="entry name" value="OLIGOPEPTIDE TRANSPORT SYSTEM PERMEASE PROTEIN APPC"/>
    <property type="match status" value="1"/>
</dbReference>
<feature type="transmembrane region" description="Helical" evidence="7">
    <location>
        <begin position="102"/>
        <end position="125"/>
    </location>
</feature>
<feature type="region of interest" description="Disordered" evidence="8">
    <location>
        <begin position="1"/>
        <end position="20"/>
    </location>
</feature>
<protein>
    <submittedName>
        <fullName evidence="10">ABC transporter permease</fullName>
    </submittedName>
</protein>
<dbReference type="Pfam" id="PF12911">
    <property type="entry name" value="OppC_N"/>
    <property type="match status" value="1"/>
</dbReference>
<evidence type="ECO:0000256" key="8">
    <source>
        <dbReference type="SAM" id="MobiDB-lite"/>
    </source>
</evidence>
<keyword evidence="2 7" id="KW-0813">Transport</keyword>
<comment type="similarity">
    <text evidence="7">Belongs to the binding-protein-dependent transport system permease family.</text>
</comment>
<feature type="domain" description="ABC transmembrane type-1" evidence="9">
    <location>
        <begin position="96"/>
        <end position="285"/>
    </location>
</feature>
<evidence type="ECO:0000256" key="7">
    <source>
        <dbReference type="RuleBase" id="RU363032"/>
    </source>
</evidence>
<accession>A0ABP9RM53</accession>
<evidence type="ECO:0000256" key="5">
    <source>
        <dbReference type="ARBA" id="ARBA00022989"/>
    </source>
</evidence>
<organism evidence="10 11">
    <name type="scientific">Rugosimonospora acidiphila</name>
    <dbReference type="NCBI Taxonomy" id="556531"/>
    <lineage>
        <taxon>Bacteria</taxon>
        <taxon>Bacillati</taxon>
        <taxon>Actinomycetota</taxon>
        <taxon>Actinomycetes</taxon>
        <taxon>Micromonosporales</taxon>
        <taxon>Micromonosporaceae</taxon>
        <taxon>Rugosimonospora</taxon>
    </lineage>
</organism>
<evidence type="ECO:0000256" key="2">
    <source>
        <dbReference type="ARBA" id="ARBA00022448"/>
    </source>
</evidence>
<dbReference type="InterPro" id="IPR000515">
    <property type="entry name" value="MetI-like"/>
</dbReference>